<proteinExistence type="inferred from homology"/>
<evidence type="ECO:0000256" key="1">
    <source>
        <dbReference type="ARBA" id="ARBA00000815"/>
    </source>
</evidence>
<dbReference type="PANTHER" id="PTHR30457:SF12">
    <property type="entry name" value="5'_3'-NUCLEOTIDASE SURE"/>
    <property type="match status" value="1"/>
</dbReference>
<dbReference type="RefSeq" id="WP_173634502.1">
    <property type="nucleotide sequence ID" value="NZ_CP054212.1"/>
</dbReference>
<evidence type="ECO:0000256" key="7">
    <source>
        <dbReference type="ARBA" id="ARBA00022801"/>
    </source>
</evidence>
<sequence>MKATFIITALIGALSFTVQAAERPMRILLVNDDGCESYGTTALQSKLKANGFEVWLVAPATNQSGIGSAITFKPNKVFDVRKVAEKQYCFPGTPADAVDYGLLGVMRDAPPDLIISGVNDGPNTGVAQLNSGTISAAARAVRYGYPAIAASIGYKLTDEEAKNGWPSTKKYWPESVDHVVELVANLNKHWQPGQPILPAGSGLSINYPALPKNKINGIKWVANEFYPVPQHYYKLLDDGRAQQILSDEILKPADADTDSGWLQRGYIIYTVIDGDWNAPAQKVEQYQRLLKR</sequence>
<feature type="signal peptide" evidence="8">
    <location>
        <begin position="1"/>
        <end position="20"/>
    </location>
</feature>
<keyword evidence="6" id="KW-0547">Nucleotide-binding</keyword>
<evidence type="ECO:0000259" key="9">
    <source>
        <dbReference type="Pfam" id="PF01975"/>
    </source>
</evidence>
<keyword evidence="4" id="KW-0963">Cytoplasm</keyword>
<feature type="chain" id="PRO_5026799943" description="5'-nucleotidase" evidence="8">
    <location>
        <begin position="21"/>
        <end position="292"/>
    </location>
</feature>
<dbReference type="EMBL" id="CP054212">
    <property type="protein sequence ID" value="QKJ87568.1"/>
    <property type="molecule type" value="Genomic_DNA"/>
</dbReference>
<organism evidence="10 11">
    <name type="scientific">Paramixta manurensis</name>
    <dbReference type="NCBI Taxonomy" id="2740817"/>
    <lineage>
        <taxon>Bacteria</taxon>
        <taxon>Pseudomonadati</taxon>
        <taxon>Pseudomonadota</taxon>
        <taxon>Gammaproteobacteria</taxon>
        <taxon>Enterobacterales</taxon>
        <taxon>Erwiniaceae</taxon>
        <taxon>Paramixta</taxon>
    </lineage>
</organism>
<gene>
    <name evidence="10" type="ORF">PMPD1_2627</name>
</gene>
<comment type="similarity">
    <text evidence="2">Belongs to the SurE nucleotidase family.</text>
</comment>
<keyword evidence="7" id="KW-0378">Hydrolase</keyword>
<reference evidence="10 11" key="1">
    <citation type="submission" date="2020-06" db="EMBL/GenBank/DDBJ databases">
        <title>Genome sequence of Paramixta manurensis strain PD-1.</title>
        <authorList>
            <person name="Lee C.W."/>
            <person name="Kim J."/>
        </authorList>
    </citation>
    <scope>NUCLEOTIDE SEQUENCE [LARGE SCALE GENOMIC DNA]</scope>
    <source>
        <strain evidence="10 11">PD-1</strain>
    </source>
</reference>
<evidence type="ECO:0000313" key="10">
    <source>
        <dbReference type="EMBL" id="QKJ87568.1"/>
    </source>
</evidence>
<keyword evidence="5" id="KW-0479">Metal-binding</keyword>
<evidence type="ECO:0000256" key="5">
    <source>
        <dbReference type="ARBA" id="ARBA00022723"/>
    </source>
</evidence>
<comment type="catalytic activity">
    <reaction evidence="1">
        <text>a ribonucleoside 5'-phosphate + H2O = a ribonucleoside + phosphate</text>
        <dbReference type="Rhea" id="RHEA:12484"/>
        <dbReference type="ChEBI" id="CHEBI:15377"/>
        <dbReference type="ChEBI" id="CHEBI:18254"/>
        <dbReference type="ChEBI" id="CHEBI:43474"/>
        <dbReference type="ChEBI" id="CHEBI:58043"/>
        <dbReference type="EC" id="3.1.3.5"/>
    </reaction>
</comment>
<accession>A0A6M8UA18</accession>
<dbReference type="EC" id="3.1.3.5" evidence="3"/>
<evidence type="ECO:0000256" key="6">
    <source>
        <dbReference type="ARBA" id="ARBA00022741"/>
    </source>
</evidence>
<evidence type="ECO:0000256" key="4">
    <source>
        <dbReference type="ARBA" id="ARBA00022490"/>
    </source>
</evidence>
<dbReference type="GO" id="GO:0000166">
    <property type="term" value="F:nucleotide binding"/>
    <property type="evidence" value="ECO:0007669"/>
    <property type="project" value="UniProtKB-KW"/>
</dbReference>
<dbReference type="InterPro" id="IPR002828">
    <property type="entry name" value="SurE-like_Pase/nucleotidase"/>
</dbReference>
<name>A0A6M8UA18_9GAMM</name>
<evidence type="ECO:0000256" key="3">
    <source>
        <dbReference type="ARBA" id="ARBA00012643"/>
    </source>
</evidence>
<dbReference type="Gene3D" id="3.40.1210.10">
    <property type="entry name" value="Survival protein SurE-like phosphatase/nucleotidase"/>
    <property type="match status" value="1"/>
</dbReference>
<keyword evidence="11" id="KW-1185">Reference proteome</keyword>
<dbReference type="InterPro" id="IPR036523">
    <property type="entry name" value="SurE-like_sf"/>
</dbReference>
<dbReference type="NCBIfam" id="TIGR00087">
    <property type="entry name" value="surE"/>
    <property type="match status" value="1"/>
</dbReference>
<dbReference type="PANTHER" id="PTHR30457">
    <property type="entry name" value="5'-NUCLEOTIDASE SURE"/>
    <property type="match status" value="1"/>
</dbReference>
<protein>
    <recommendedName>
        <fullName evidence="3">5'-nucleotidase</fullName>
        <ecNumber evidence="3">3.1.3.5</ecNumber>
    </recommendedName>
</protein>
<dbReference type="Pfam" id="PF01975">
    <property type="entry name" value="SurE"/>
    <property type="match status" value="1"/>
</dbReference>
<dbReference type="Proteomes" id="UP000505325">
    <property type="component" value="Chromosome"/>
</dbReference>
<dbReference type="InterPro" id="IPR030048">
    <property type="entry name" value="SurE"/>
</dbReference>
<dbReference type="KEGG" id="pmak:PMPD1_2627"/>
<dbReference type="SUPFAM" id="SSF64167">
    <property type="entry name" value="SurE-like"/>
    <property type="match status" value="1"/>
</dbReference>
<evidence type="ECO:0000256" key="2">
    <source>
        <dbReference type="ARBA" id="ARBA00011062"/>
    </source>
</evidence>
<evidence type="ECO:0000313" key="11">
    <source>
        <dbReference type="Proteomes" id="UP000505325"/>
    </source>
</evidence>
<feature type="domain" description="Survival protein SurE-like phosphatase/nucleotidase" evidence="9">
    <location>
        <begin position="27"/>
        <end position="221"/>
    </location>
</feature>
<dbReference type="GO" id="GO:0046872">
    <property type="term" value="F:metal ion binding"/>
    <property type="evidence" value="ECO:0007669"/>
    <property type="project" value="UniProtKB-KW"/>
</dbReference>
<dbReference type="AlphaFoldDB" id="A0A6M8UA18"/>
<dbReference type="GO" id="GO:0004309">
    <property type="term" value="F:exopolyphosphatase activity"/>
    <property type="evidence" value="ECO:0007669"/>
    <property type="project" value="TreeGrafter"/>
</dbReference>
<evidence type="ECO:0000256" key="8">
    <source>
        <dbReference type="SAM" id="SignalP"/>
    </source>
</evidence>
<dbReference type="GO" id="GO:0008254">
    <property type="term" value="F:3'-nucleotidase activity"/>
    <property type="evidence" value="ECO:0007669"/>
    <property type="project" value="TreeGrafter"/>
</dbReference>
<keyword evidence="8" id="KW-0732">Signal</keyword>
<dbReference type="GO" id="GO:0008253">
    <property type="term" value="F:5'-nucleotidase activity"/>
    <property type="evidence" value="ECO:0007669"/>
    <property type="project" value="UniProtKB-EC"/>
</dbReference>